<proteinExistence type="predicted"/>
<organism evidence="2 3">
    <name type="scientific">Bacillus thuringiensis</name>
    <dbReference type="NCBI Taxonomy" id="1428"/>
    <lineage>
        <taxon>Bacteria</taxon>
        <taxon>Bacillati</taxon>
        <taxon>Bacillota</taxon>
        <taxon>Bacilli</taxon>
        <taxon>Bacillales</taxon>
        <taxon>Bacillaceae</taxon>
        <taxon>Bacillus</taxon>
        <taxon>Bacillus cereus group</taxon>
    </lineage>
</organism>
<dbReference type="AlphaFoldDB" id="A0A1C4E520"/>
<evidence type="ECO:0000256" key="1">
    <source>
        <dbReference type="SAM" id="Phobius"/>
    </source>
</evidence>
<reference evidence="2 3" key="1">
    <citation type="submission" date="2016-08" db="EMBL/GenBank/DDBJ databases">
        <authorList>
            <person name="Seilhamer J.J."/>
        </authorList>
    </citation>
    <scope>NUCLEOTIDE SEQUENCE [LARGE SCALE GENOMIC DNA]</scope>
    <source>
        <strain evidence="2 3">IEBC_T61001</strain>
    </source>
</reference>
<name>A0A1C4E520_BACTU</name>
<protein>
    <submittedName>
        <fullName evidence="2">Uncharacterized protein</fullName>
    </submittedName>
</protein>
<gene>
    <name evidence="2" type="ORF">BTT61001_02901</name>
</gene>
<dbReference type="Proteomes" id="UP000195991">
    <property type="component" value="Unassembled WGS sequence"/>
</dbReference>
<keyword evidence="1" id="KW-0472">Membrane</keyword>
<feature type="transmembrane region" description="Helical" evidence="1">
    <location>
        <begin position="6"/>
        <end position="23"/>
    </location>
</feature>
<evidence type="ECO:0000313" key="2">
    <source>
        <dbReference type="EMBL" id="SCC38708.1"/>
    </source>
</evidence>
<dbReference type="RefSeq" id="WP_088008795.1">
    <property type="nucleotide sequence ID" value="NZ_FMBI01000030.1"/>
</dbReference>
<keyword evidence="1" id="KW-1133">Transmembrane helix</keyword>
<keyword evidence="1" id="KW-0812">Transmembrane</keyword>
<sequence length="102" mass="11588">MITIPSLIIIIAGIVRMLISQRFEKYKTGKKVSLKHQYITVNEDVSQKDESKDKAYLVAFAFVSVLGFLNQVFQQGNFDKNPTCIPIINKYGLLHGRDTPNK</sequence>
<feature type="transmembrane region" description="Helical" evidence="1">
    <location>
        <begin position="55"/>
        <end position="73"/>
    </location>
</feature>
<dbReference type="EMBL" id="FMBI01000030">
    <property type="protein sequence ID" value="SCC38708.1"/>
    <property type="molecule type" value="Genomic_DNA"/>
</dbReference>
<evidence type="ECO:0000313" key="3">
    <source>
        <dbReference type="Proteomes" id="UP000195991"/>
    </source>
</evidence>
<accession>A0A1C4E520</accession>